<gene>
    <name evidence="1" type="ORF">Sm_phiM9_193</name>
</gene>
<dbReference type="Proteomes" id="UP000033804">
    <property type="component" value="Segment"/>
</dbReference>
<protein>
    <submittedName>
        <fullName evidence="1">Uncharacterized protein</fullName>
    </submittedName>
</protein>
<accession>A0A0F6R613</accession>
<dbReference type="RefSeq" id="YP_009189574.1">
    <property type="nucleotide sequence ID" value="NC_028676.1"/>
</dbReference>
<evidence type="ECO:0000313" key="2">
    <source>
        <dbReference type="Proteomes" id="UP000033804"/>
    </source>
</evidence>
<proteinExistence type="predicted"/>
<dbReference type="GeneID" id="26517872"/>
<keyword evidence="2" id="KW-1185">Reference proteome</keyword>
<dbReference type="KEGG" id="vg:26517872"/>
<organism evidence="1 2">
    <name type="scientific">Sinorhizobium phage phiM9</name>
    <dbReference type="NCBI Taxonomy" id="1636182"/>
    <lineage>
        <taxon>Viruses</taxon>
        <taxon>Duplodnaviria</taxon>
        <taxon>Heunggongvirae</taxon>
        <taxon>Uroviricota</taxon>
        <taxon>Caudoviricetes</taxon>
        <taxon>Pootjesviridae</taxon>
        <taxon>Emnonavirus</taxon>
        <taxon>Emnonavirus phiM9</taxon>
    </lineage>
</organism>
<name>A0A0F6R613_9CAUD</name>
<sequence length="89" mass="10010">MTKIEILAADGLAMKLEIITSLPRLGPDNKLLIANFCYVQQRKGVSVNIEVSGKHSVEIEKQICDGLIYWMNLFERDFNPVLQGDLSCL</sequence>
<evidence type="ECO:0000313" key="1">
    <source>
        <dbReference type="EMBL" id="AKE44820.1"/>
    </source>
</evidence>
<dbReference type="EMBL" id="KP881232">
    <property type="protein sequence ID" value="AKE44820.1"/>
    <property type="molecule type" value="Genomic_DNA"/>
</dbReference>
<reference evidence="1 2" key="1">
    <citation type="journal article" date="2015" name="J. Virol.">
        <title>Sinorhizobium meliloti Phage ?M9 Defines a New Group of T4 Superfamily Phages with Unusual Genomic Features but a Common T=16 Capsid.</title>
        <authorList>
            <person name="Johnson M.C."/>
            <person name="Tatum K.B."/>
            <person name="Lynn J.S."/>
            <person name="Brewer T.E."/>
            <person name="Lu S."/>
            <person name="Washburn B.K."/>
            <person name="Stroupe M.E."/>
            <person name="Jones K.M."/>
        </authorList>
    </citation>
    <scope>NUCLEOTIDE SEQUENCE [LARGE SCALE GENOMIC DNA]</scope>
</reference>
<reference evidence="2" key="2">
    <citation type="submission" date="2015-03" db="EMBL/GenBank/DDBJ databases">
        <title>The genome and structure of Sinorhizobium meliloti phage phiM9.</title>
        <authorList>
            <person name="Johnson M.C."/>
            <person name="Tatum K.B."/>
            <person name="Lynn J.S."/>
            <person name="Brewer T.E."/>
            <person name="Washburn B.K."/>
            <person name="Stroupe M.E."/>
            <person name="Jones K.M."/>
        </authorList>
    </citation>
    <scope>NUCLEOTIDE SEQUENCE [LARGE SCALE GENOMIC DNA]</scope>
</reference>